<evidence type="ECO:0000256" key="20">
    <source>
        <dbReference type="PIRSR" id="PIRSR038147-1"/>
    </source>
</evidence>
<feature type="region of interest" description="Disordered" evidence="23">
    <location>
        <begin position="365"/>
        <end position="458"/>
    </location>
</feature>
<keyword evidence="15" id="KW-0460">Magnesium</keyword>
<evidence type="ECO:0000256" key="22">
    <source>
        <dbReference type="PIRSR" id="PIRSR038147-3"/>
    </source>
</evidence>
<dbReference type="GO" id="GO:0016479">
    <property type="term" value="P:negative regulation of transcription by RNA polymerase I"/>
    <property type="evidence" value="ECO:0007669"/>
    <property type="project" value="EnsemblFungi"/>
</dbReference>
<feature type="active site" description="Proton acceptor" evidence="20">
    <location>
        <position position="213"/>
    </location>
</feature>
<dbReference type="InterPro" id="IPR051272">
    <property type="entry name" value="RIO-type_Ser/Thr_kinase"/>
</dbReference>
<dbReference type="FunFam" id="1.10.510.10:FF:000755">
    <property type="entry name" value="Homoserine kinase"/>
    <property type="match status" value="1"/>
</dbReference>
<comment type="catalytic activity">
    <reaction evidence="17">
        <text>L-seryl-[protein] + ATP = O-phospho-L-seryl-[protein] + ADP + H(+)</text>
        <dbReference type="Rhea" id="RHEA:17989"/>
        <dbReference type="Rhea" id="RHEA-COMP:9863"/>
        <dbReference type="Rhea" id="RHEA-COMP:11604"/>
        <dbReference type="ChEBI" id="CHEBI:15378"/>
        <dbReference type="ChEBI" id="CHEBI:29999"/>
        <dbReference type="ChEBI" id="CHEBI:30616"/>
        <dbReference type="ChEBI" id="CHEBI:83421"/>
        <dbReference type="ChEBI" id="CHEBI:456216"/>
        <dbReference type="EC" id="2.7.11.1"/>
    </reaction>
</comment>
<evidence type="ECO:0000256" key="18">
    <source>
        <dbReference type="ARBA" id="ARBA00049360"/>
    </source>
</evidence>
<dbReference type="FunFam" id="3.30.200.20:FF:000148">
    <property type="entry name" value="Serine/threonine-protein kinase RIO1"/>
    <property type="match status" value="1"/>
</dbReference>
<keyword evidence="11 21" id="KW-0547">Nucleotide-binding</keyword>
<dbReference type="InterPro" id="IPR018934">
    <property type="entry name" value="RIO_dom"/>
</dbReference>
<dbReference type="EMBL" id="KV454013">
    <property type="protein sequence ID" value="ODV95775.1"/>
    <property type="molecule type" value="Genomic_DNA"/>
</dbReference>
<comment type="subcellular location">
    <subcellularLocation>
        <location evidence="2">Cytoplasm</location>
    </subcellularLocation>
</comment>
<comment type="catalytic activity">
    <reaction evidence="16">
        <text>L-threonyl-[protein] + ATP = O-phospho-L-threonyl-[protein] + ADP + H(+)</text>
        <dbReference type="Rhea" id="RHEA:46608"/>
        <dbReference type="Rhea" id="RHEA-COMP:11060"/>
        <dbReference type="Rhea" id="RHEA-COMP:11605"/>
        <dbReference type="ChEBI" id="CHEBI:15378"/>
        <dbReference type="ChEBI" id="CHEBI:30013"/>
        <dbReference type="ChEBI" id="CHEBI:30616"/>
        <dbReference type="ChEBI" id="CHEBI:61977"/>
        <dbReference type="ChEBI" id="CHEBI:456216"/>
        <dbReference type="EC" id="2.7.11.1"/>
    </reaction>
</comment>
<feature type="active site" description="4-aspartylphosphate intermediate" evidence="20">
    <location>
        <position position="230"/>
    </location>
</feature>
<gene>
    <name evidence="25" type="ORF">PACTADRAFT_49227</name>
</gene>
<reference evidence="26" key="1">
    <citation type="submission" date="2016-05" db="EMBL/GenBank/DDBJ databases">
        <title>Comparative genomics of biotechnologically important yeasts.</title>
        <authorList>
            <consortium name="DOE Joint Genome Institute"/>
            <person name="Riley R."/>
            <person name="Haridas S."/>
            <person name="Wolfe K.H."/>
            <person name="Lopes M.R."/>
            <person name="Hittinger C.T."/>
            <person name="Goker M."/>
            <person name="Salamov A."/>
            <person name="Wisecaver J."/>
            <person name="Long T.M."/>
            <person name="Aerts A.L."/>
            <person name="Barry K."/>
            <person name="Choi C."/>
            <person name="Clum A."/>
            <person name="Coughlan A.Y."/>
            <person name="Deshpande S."/>
            <person name="Douglass A.P."/>
            <person name="Hanson S.J."/>
            <person name="Klenk H.-P."/>
            <person name="Labutti K."/>
            <person name="Lapidus A."/>
            <person name="Lindquist E."/>
            <person name="Lipzen A."/>
            <person name="Meier-Kolthoff J.P."/>
            <person name="Ohm R.A."/>
            <person name="Otillar R.P."/>
            <person name="Pangilinan J."/>
            <person name="Peng Y."/>
            <person name="Rokas A."/>
            <person name="Rosa C.A."/>
            <person name="Scheuner C."/>
            <person name="Sibirny A.A."/>
            <person name="Slot J.C."/>
            <person name="Stielow J.B."/>
            <person name="Sun H."/>
            <person name="Kurtzman C.P."/>
            <person name="Blackwell M."/>
            <person name="Grigoriev I.V."/>
            <person name="Jeffries T.W."/>
        </authorList>
    </citation>
    <scope>NUCLEOTIDE SEQUENCE [LARGE SCALE GENOMIC DNA]</scope>
    <source>
        <strain evidence="26">NRRL Y-2460</strain>
    </source>
</reference>
<evidence type="ECO:0000256" key="19">
    <source>
        <dbReference type="ARBA" id="ARBA00068838"/>
    </source>
</evidence>
<feature type="binding site" evidence="22">
    <location>
        <position position="230"/>
    </location>
    <ligand>
        <name>Mg(2+)</name>
        <dbReference type="ChEBI" id="CHEBI:18420"/>
    </ligand>
</feature>
<keyword evidence="10" id="KW-0479">Metal-binding</keyword>
<feature type="domain" description="RIO kinase" evidence="24">
    <location>
        <begin position="38"/>
        <end position="279"/>
    </location>
</feature>
<dbReference type="Gene3D" id="3.30.200.20">
    <property type="entry name" value="Phosphorylase Kinase, domain 1"/>
    <property type="match status" value="1"/>
</dbReference>
<dbReference type="GO" id="GO:0000776">
    <property type="term" value="C:kinetochore"/>
    <property type="evidence" value="ECO:0007669"/>
    <property type="project" value="EnsemblFungi"/>
</dbReference>
<keyword evidence="7" id="KW-0690">Ribosome biogenesis</keyword>
<keyword evidence="14 21" id="KW-0067">ATP-binding</keyword>
<feature type="compositionally biased region" description="Basic residues" evidence="23">
    <location>
        <begin position="435"/>
        <end position="450"/>
    </location>
</feature>
<dbReference type="GO" id="GO:0004674">
    <property type="term" value="F:protein serine/threonine kinase activity"/>
    <property type="evidence" value="ECO:0007669"/>
    <property type="project" value="UniProtKB-KW"/>
</dbReference>
<dbReference type="GO" id="GO:0005524">
    <property type="term" value="F:ATP binding"/>
    <property type="evidence" value="ECO:0007669"/>
    <property type="project" value="UniProtKB-KW"/>
</dbReference>
<accession>A0A1E4TVI0</accession>
<keyword evidence="12" id="KW-0418">Kinase</keyword>
<dbReference type="GO" id="GO:0016787">
    <property type="term" value="F:hydrolase activity"/>
    <property type="evidence" value="ECO:0007669"/>
    <property type="project" value="UniProtKB-KW"/>
</dbReference>
<keyword evidence="9" id="KW-0808">Transferase</keyword>
<evidence type="ECO:0000256" key="17">
    <source>
        <dbReference type="ARBA" id="ARBA00048679"/>
    </source>
</evidence>
<evidence type="ECO:0000256" key="6">
    <source>
        <dbReference type="ARBA" id="ARBA00022490"/>
    </source>
</evidence>
<dbReference type="InterPro" id="IPR017407">
    <property type="entry name" value="Ser/Thr_kinase_Rio1"/>
</dbReference>
<dbReference type="InterPro" id="IPR018935">
    <property type="entry name" value="RIO_kinase_CS"/>
</dbReference>
<dbReference type="SMART" id="SM00090">
    <property type="entry name" value="RIO"/>
    <property type="match status" value="1"/>
</dbReference>
<dbReference type="STRING" id="669874.A0A1E4TVI0"/>
<keyword evidence="6" id="KW-0963">Cytoplasm</keyword>
<evidence type="ECO:0000256" key="10">
    <source>
        <dbReference type="ARBA" id="ARBA00022723"/>
    </source>
</evidence>
<dbReference type="OrthoDB" id="205248at2759"/>
<dbReference type="InterPro" id="IPR000687">
    <property type="entry name" value="RIO_kinase"/>
</dbReference>
<dbReference type="GO" id="GO:0005739">
    <property type="term" value="C:mitochondrion"/>
    <property type="evidence" value="ECO:0007669"/>
    <property type="project" value="EnsemblFungi"/>
</dbReference>
<keyword evidence="13" id="KW-0378">Hydrolase</keyword>
<keyword evidence="8" id="KW-0723">Serine/threonine-protein kinase</keyword>
<dbReference type="GO" id="GO:0000462">
    <property type="term" value="P:maturation of SSU-rRNA from tricistronic rRNA transcript (SSU-rRNA, 5.8S rRNA, LSU-rRNA)"/>
    <property type="evidence" value="ECO:0007669"/>
    <property type="project" value="EnsemblFungi"/>
</dbReference>
<evidence type="ECO:0000256" key="16">
    <source>
        <dbReference type="ARBA" id="ARBA00047899"/>
    </source>
</evidence>
<dbReference type="Pfam" id="PF01163">
    <property type="entry name" value="RIO1"/>
    <property type="match status" value="1"/>
</dbReference>
<dbReference type="InterPro" id="IPR011009">
    <property type="entry name" value="Kinase-like_dom_sf"/>
</dbReference>
<evidence type="ECO:0000256" key="7">
    <source>
        <dbReference type="ARBA" id="ARBA00022517"/>
    </source>
</evidence>
<dbReference type="GO" id="GO:0046872">
    <property type="term" value="F:metal ion binding"/>
    <property type="evidence" value="ECO:0007669"/>
    <property type="project" value="UniProtKB-KW"/>
</dbReference>
<feature type="binding site" evidence="21">
    <location>
        <position position="96"/>
    </location>
    <ligand>
        <name>ATP</name>
        <dbReference type="ChEBI" id="CHEBI:30616"/>
    </ligand>
</feature>
<keyword evidence="26" id="KW-1185">Reference proteome</keyword>
<dbReference type="GO" id="GO:0003682">
    <property type="term" value="F:chromatin binding"/>
    <property type="evidence" value="ECO:0007669"/>
    <property type="project" value="EnsemblFungi"/>
</dbReference>
<feature type="compositionally biased region" description="Acidic residues" evidence="23">
    <location>
        <begin position="368"/>
        <end position="381"/>
    </location>
</feature>
<evidence type="ECO:0000256" key="2">
    <source>
        <dbReference type="ARBA" id="ARBA00004496"/>
    </source>
</evidence>
<comment type="similarity">
    <text evidence="3">Belongs to the protein kinase superfamily. RIO-type Ser/Thr kinase family.</text>
</comment>
<sequence>MGSRLVLRDDLKEKETITEKYGKYVNNDKQKSVKTINDKANRATVDQVLDPRTIRFVKKLFSNGLITEMNGTISTGKEANVYHCYNKDTNIEYALKIYKTSILVFKDRSRYIANEYRFQNNTSTNPRKMIKLWAEKEFRNLNRLYANNIPCPKPIELKSHALLMEYLTKGNHEPSPKLKDYDFKNLDQIIFFYHQMIIYMRRMFQECKLVHADLSEYNSIIHNGKLYIIDVSQSVEPEHPMSLDFLRMDIKNINDFFTKKGLKDIAIISEKSIFQFIIQDIKNFNNFNNSIDFKNIISLEKEYFKILENLPIKSSSYKDDLEDEIFRSIHLVRSLNHLEERDFEEYSQGNIDTLKKLSIDVVHSSDSDYTDSDSDTDSDTDTENHLHDDDDDDENQEDSAKESWEERPKELKGKKYEDKTFKKERKKEQKDLAREKRKTKMKKHVKKKLVAKSSSNKN</sequence>
<comment type="catalytic activity">
    <reaction evidence="18">
        <text>ATP + H2O = ADP + phosphate + H(+)</text>
        <dbReference type="Rhea" id="RHEA:13065"/>
        <dbReference type="ChEBI" id="CHEBI:15377"/>
        <dbReference type="ChEBI" id="CHEBI:15378"/>
        <dbReference type="ChEBI" id="CHEBI:30616"/>
        <dbReference type="ChEBI" id="CHEBI:43474"/>
        <dbReference type="ChEBI" id="CHEBI:456216"/>
    </reaction>
</comment>
<proteinExistence type="inferred from homology"/>
<feature type="compositionally biased region" description="Basic and acidic residues" evidence="23">
    <location>
        <begin position="398"/>
        <end position="434"/>
    </location>
</feature>
<dbReference type="PROSITE" id="PS01245">
    <property type="entry name" value="RIO1"/>
    <property type="match status" value="1"/>
</dbReference>
<feature type="binding site" evidence="21">
    <location>
        <position position="167"/>
    </location>
    <ligand>
        <name>ATP</name>
        <dbReference type="ChEBI" id="CHEBI:30616"/>
    </ligand>
</feature>
<comment type="cofactor">
    <cofactor evidence="1 22">
        <name>Mg(2+)</name>
        <dbReference type="ChEBI" id="CHEBI:18420"/>
    </cofactor>
</comment>
<dbReference type="Proteomes" id="UP000094236">
    <property type="component" value="Unassembled WGS sequence"/>
</dbReference>
<evidence type="ECO:0000256" key="14">
    <source>
        <dbReference type="ARBA" id="ARBA00022840"/>
    </source>
</evidence>
<evidence type="ECO:0000256" key="13">
    <source>
        <dbReference type="ARBA" id="ARBA00022801"/>
    </source>
</evidence>
<evidence type="ECO:0000256" key="21">
    <source>
        <dbReference type="PIRSR" id="PIRSR038147-2"/>
    </source>
</evidence>
<dbReference type="PANTHER" id="PTHR45723">
    <property type="entry name" value="SERINE/THREONINE-PROTEIN KINASE RIO1"/>
    <property type="match status" value="1"/>
</dbReference>
<evidence type="ECO:0000256" key="9">
    <source>
        <dbReference type="ARBA" id="ARBA00022679"/>
    </source>
</evidence>
<feature type="binding site" evidence="22">
    <location>
        <position position="218"/>
    </location>
    <ligand>
        <name>Mg(2+)</name>
        <dbReference type="ChEBI" id="CHEBI:18420"/>
    </ligand>
</feature>
<evidence type="ECO:0000256" key="8">
    <source>
        <dbReference type="ARBA" id="ARBA00022527"/>
    </source>
</evidence>
<dbReference type="GO" id="GO:0090234">
    <property type="term" value="P:regulation of kinetochore assembly"/>
    <property type="evidence" value="ECO:0007669"/>
    <property type="project" value="EnsemblFungi"/>
</dbReference>
<dbReference type="Gene3D" id="1.10.510.10">
    <property type="entry name" value="Transferase(Phosphotransferase) domain 1"/>
    <property type="match status" value="1"/>
</dbReference>
<dbReference type="GO" id="GO:0005829">
    <property type="term" value="C:cytosol"/>
    <property type="evidence" value="ECO:0007669"/>
    <property type="project" value="EnsemblFungi"/>
</dbReference>
<evidence type="ECO:0000256" key="1">
    <source>
        <dbReference type="ARBA" id="ARBA00001946"/>
    </source>
</evidence>
<evidence type="ECO:0000256" key="12">
    <source>
        <dbReference type="ARBA" id="ARBA00022777"/>
    </source>
</evidence>
<evidence type="ECO:0000256" key="3">
    <source>
        <dbReference type="ARBA" id="ARBA00009196"/>
    </source>
</evidence>
<organism evidence="25 26">
    <name type="scientific">Pachysolen tannophilus NRRL Y-2460</name>
    <dbReference type="NCBI Taxonomy" id="669874"/>
    <lineage>
        <taxon>Eukaryota</taxon>
        <taxon>Fungi</taxon>
        <taxon>Dikarya</taxon>
        <taxon>Ascomycota</taxon>
        <taxon>Saccharomycotina</taxon>
        <taxon>Pichiomycetes</taxon>
        <taxon>Pachysolenaceae</taxon>
        <taxon>Pachysolen</taxon>
    </lineage>
</organism>
<dbReference type="EC" id="2.7.11.1" evidence="4"/>
<dbReference type="SUPFAM" id="SSF56112">
    <property type="entry name" value="Protein kinase-like (PK-like)"/>
    <property type="match status" value="1"/>
</dbReference>
<dbReference type="GO" id="GO:0000122">
    <property type="term" value="P:negative regulation of transcription by RNA polymerase II"/>
    <property type="evidence" value="ECO:0007669"/>
    <property type="project" value="EnsemblFungi"/>
</dbReference>
<dbReference type="GO" id="GO:2000234">
    <property type="term" value="P:positive regulation of rRNA processing"/>
    <property type="evidence" value="ECO:0007669"/>
    <property type="project" value="EnsemblFungi"/>
</dbReference>
<protein>
    <recommendedName>
        <fullName evidence="5">Serine/threonine-protein kinase RIO1</fullName>
        <ecNumber evidence="4">2.7.11.1</ecNumber>
    </recommendedName>
    <alternativeName>
        <fullName evidence="19">Serine/threonine-protein kinase rio1</fullName>
    </alternativeName>
</protein>
<dbReference type="GO" id="GO:0030874">
    <property type="term" value="C:nucleolar chromatin"/>
    <property type="evidence" value="ECO:0007669"/>
    <property type="project" value="EnsemblFungi"/>
</dbReference>
<evidence type="ECO:0000256" key="15">
    <source>
        <dbReference type="ARBA" id="ARBA00022842"/>
    </source>
</evidence>
<evidence type="ECO:0000313" key="26">
    <source>
        <dbReference type="Proteomes" id="UP000094236"/>
    </source>
</evidence>
<name>A0A1E4TVI0_PACTA</name>
<evidence type="ECO:0000256" key="5">
    <source>
        <dbReference type="ARBA" id="ARBA00016038"/>
    </source>
</evidence>
<evidence type="ECO:0000256" key="23">
    <source>
        <dbReference type="SAM" id="MobiDB-lite"/>
    </source>
</evidence>
<evidence type="ECO:0000256" key="11">
    <source>
        <dbReference type="ARBA" id="ARBA00022741"/>
    </source>
</evidence>
<dbReference type="PIRSF" id="PIRSF038147">
    <property type="entry name" value="Ser/Thr_PK_RIO1"/>
    <property type="match status" value="1"/>
</dbReference>
<dbReference type="GO" id="GO:0007096">
    <property type="term" value="P:regulation of exit from mitosis"/>
    <property type="evidence" value="ECO:0007669"/>
    <property type="project" value="EnsemblFungi"/>
</dbReference>
<evidence type="ECO:0000259" key="24">
    <source>
        <dbReference type="SMART" id="SM00090"/>
    </source>
</evidence>
<evidence type="ECO:0000256" key="4">
    <source>
        <dbReference type="ARBA" id="ARBA00012513"/>
    </source>
</evidence>
<dbReference type="AlphaFoldDB" id="A0A1E4TVI0"/>
<dbReference type="GO" id="GO:0000324">
    <property type="term" value="C:fungal-type vacuole"/>
    <property type="evidence" value="ECO:0007669"/>
    <property type="project" value="EnsemblFungi"/>
</dbReference>
<evidence type="ECO:0000313" key="25">
    <source>
        <dbReference type="EMBL" id="ODV95775.1"/>
    </source>
</evidence>